<accession>A0A164EXA4</accession>
<organism evidence="4 5">
    <name type="scientific">Daphnia magna</name>
    <dbReference type="NCBI Taxonomy" id="35525"/>
    <lineage>
        <taxon>Eukaryota</taxon>
        <taxon>Metazoa</taxon>
        <taxon>Ecdysozoa</taxon>
        <taxon>Arthropoda</taxon>
        <taxon>Crustacea</taxon>
        <taxon>Branchiopoda</taxon>
        <taxon>Diplostraca</taxon>
        <taxon>Cladocera</taxon>
        <taxon>Anomopoda</taxon>
        <taxon>Daphniidae</taxon>
        <taxon>Daphnia</taxon>
    </lineage>
</organism>
<name>A0A164EXA4_9CRUS</name>
<dbReference type="InterPro" id="IPR009003">
    <property type="entry name" value="Peptidase_S1_PA"/>
</dbReference>
<dbReference type="InterPro" id="IPR043504">
    <property type="entry name" value="Peptidase_S1_PA_chymotrypsin"/>
</dbReference>
<keyword evidence="4" id="KW-0378">Hydrolase</keyword>
<dbReference type="STRING" id="35525.A0A164EXA4"/>
<protein>
    <submittedName>
        <fullName evidence="4">Putative Transmembrane Protease serine 9</fullName>
    </submittedName>
</protein>
<sequence length="66" mass="7305">MQANVPIMTNEECRRIYTEPSQIPNHMMCTSSASSDACEGDNGGPLVVKSKEDGAWYQAGIVSWRR</sequence>
<evidence type="ECO:0000256" key="1">
    <source>
        <dbReference type="ARBA" id="ARBA00023157"/>
    </source>
</evidence>
<evidence type="ECO:0000313" key="4">
    <source>
        <dbReference type="EMBL" id="KZR97222.1"/>
    </source>
</evidence>
<dbReference type="EMBL" id="LRGB01022236">
    <property type="protein sequence ID" value="KZR97222.1"/>
    <property type="molecule type" value="Genomic_DNA"/>
</dbReference>
<dbReference type="InterPro" id="IPR001254">
    <property type="entry name" value="Trypsin_dom"/>
</dbReference>
<proteinExistence type="inferred from homology"/>
<comment type="similarity">
    <text evidence="2">Belongs to the peptidase S1 family. CLIP subfamily.</text>
</comment>
<comment type="caution">
    <text evidence="4">The sequence shown here is derived from an EMBL/GenBank/DDBJ whole genome shotgun (WGS) entry which is preliminary data.</text>
</comment>
<dbReference type="Gene3D" id="2.40.10.10">
    <property type="entry name" value="Trypsin-like serine proteases"/>
    <property type="match status" value="1"/>
</dbReference>
<dbReference type="GO" id="GO:0006508">
    <property type="term" value="P:proteolysis"/>
    <property type="evidence" value="ECO:0007669"/>
    <property type="project" value="UniProtKB-KW"/>
</dbReference>
<dbReference type="AlphaFoldDB" id="A0A164EXA4"/>
<feature type="domain" description="Peptidase S1" evidence="3">
    <location>
        <begin position="1"/>
        <end position="66"/>
    </location>
</feature>
<keyword evidence="5" id="KW-1185">Reference proteome</keyword>
<dbReference type="PANTHER" id="PTHR24256">
    <property type="entry name" value="TRYPTASE-RELATED"/>
    <property type="match status" value="1"/>
</dbReference>
<keyword evidence="4" id="KW-0645">Protease</keyword>
<keyword evidence="4" id="KW-0812">Transmembrane</keyword>
<evidence type="ECO:0000259" key="3">
    <source>
        <dbReference type="PROSITE" id="PS50240"/>
    </source>
</evidence>
<evidence type="ECO:0000313" key="5">
    <source>
        <dbReference type="Proteomes" id="UP000076858"/>
    </source>
</evidence>
<keyword evidence="1" id="KW-1015">Disulfide bond</keyword>
<feature type="non-terminal residue" evidence="4">
    <location>
        <position position="66"/>
    </location>
</feature>
<dbReference type="InterPro" id="IPR051487">
    <property type="entry name" value="Ser/Thr_Proteases_Immune/Dev"/>
</dbReference>
<dbReference type="SUPFAM" id="SSF50494">
    <property type="entry name" value="Trypsin-like serine proteases"/>
    <property type="match status" value="1"/>
</dbReference>
<evidence type="ECO:0000256" key="2">
    <source>
        <dbReference type="ARBA" id="ARBA00024195"/>
    </source>
</evidence>
<reference evidence="4 5" key="1">
    <citation type="submission" date="2016-03" db="EMBL/GenBank/DDBJ databases">
        <title>EvidentialGene: Evidence-directed Construction of Genes on Genomes.</title>
        <authorList>
            <person name="Gilbert D.G."/>
            <person name="Choi J.-H."/>
            <person name="Mockaitis K."/>
            <person name="Colbourne J."/>
            <person name="Pfrender M."/>
        </authorList>
    </citation>
    <scope>NUCLEOTIDE SEQUENCE [LARGE SCALE GENOMIC DNA]</scope>
    <source>
        <strain evidence="4 5">Xinb3</strain>
        <tissue evidence="4">Complete organism</tissue>
    </source>
</reference>
<dbReference type="PROSITE" id="PS50240">
    <property type="entry name" value="TRYPSIN_DOM"/>
    <property type="match status" value="1"/>
</dbReference>
<dbReference type="Proteomes" id="UP000076858">
    <property type="component" value="Unassembled WGS sequence"/>
</dbReference>
<dbReference type="GO" id="GO:0004252">
    <property type="term" value="F:serine-type endopeptidase activity"/>
    <property type="evidence" value="ECO:0007669"/>
    <property type="project" value="InterPro"/>
</dbReference>
<gene>
    <name evidence="4" type="ORF">APZ42_008026</name>
</gene>
<keyword evidence="4" id="KW-0472">Membrane</keyword>
<dbReference type="Pfam" id="PF00089">
    <property type="entry name" value="Trypsin"/>
    <property type="match status" value="1"/>
</dbReference>